<proteinExistence type="predicted"/>
<feature type="region of interest" description="Disordered" evidence="2">
    <location>
        <begin position="1"/>
        <end position="36"/>
    </location>
</feature>
<name>A0A6G1IQN8_9PLEO</name>
<keyword evidence="1" id="KW-0175">Coiled coil</keyword>
<dbReference type="AlphaFoldDB" id="A0A6G1IQN8"/>
<reference evidence="3" key="1">
    <citation type="journal article" date="2020" name="Stud. Mycol.">
        <title>101 Dothideomycetes genomes: a test case for predicting lifestyles and emergence of pathogens.</title>
        <authorList>
            <person name="Haridas S."/>
            <person name="Albert R."/>
            <person name="Binder M."/>
            <person name="Bloem J."/>
            <person name="Labutti K."/>
            <person name="Salamov A."/>
            <person name="Andreopoulos B."/>
            <person name="Baker S."/>
            <person name="Barry K."/>
            <person name="Bills G."/>
            <person name="Bluhm B."/>
            <person name="Cannon C."/>
            <person name="Castanera R."/>
            <person name="Culley D."/>
            <person name="Daum C."/>
            <person name="Ezra D."/>
            <person name="Gonzalez J."/>
            <person name="Henrissat B."/>
            <person name="Kuo A."/>
            <person name="Liang C."/>
            <person name="Lipzen A."/>
            <person name="Lutzoni F."/>
            <person name="Magnuson J."/>
            <person name="Mondo S."/>
            <person name="Nolan M."/>
            <person name="Ohm R."/>
            <person name="Pangilinan J."/>
            <person name="Park H.-J."/>
            <person name="Ramirez L."/>
            <person name="Alfaro M."/>
            <person name="Sun H."/>
            <person name="Tritt A."/>
            <person name="Yoshinaga Y."/>
            <person name="Zwiers L.-H."/>
            <person name="Turgeon B."/>
            <person name="Goodwin S."/>
            <person name="Spatafora J."/>
            <person name="Crous P."/>
            <person name="Grigoriev I."/>
        </authorList>
    </citation>
    <scope>NUCLEOTIDE SEQUENCE</scope>
    <source>
        <strain evidence="3">CBS 122367</strain>
    </source>
</reference>
<dbReference type="EMBL" id="MU005597">
    <property type="protein sequence ID" value="KAF2680300.1"/>
    <property type="molecule type" value="Genomic_DNA"/>
</dbReference>
<accession>A0A6G1IQN8</accession>
<organism evidence="3 4">
    <name type="scientific">Lentithecium fluviatile CBS 122367</name>
    <dbReference type="NCBI Taxonomy" id="1168545"/>
    <lineage>
        <taxon>Eukaryota</taxon>
        <taxon>Fungi</taxon>
        <taxon>Dikarya</taxon>
        <taxon>Ascomycota</taxon>
        <taxon>Pezizomycotina</taxon>
        <taxon>Dothideomycetes</taxon>
        <taxon>Pleosporomycetidae</taxon>
        <taxon>Pleosporales</taxon>
        <taxon>Massarineae</taxon>
        <taxon>Lentitheciaceae</taxon>
        <taxon>Lentithecium</taxon>
    </lineage>
</organism>
<protein>
    <submittedName>
        <fullName evidence="3">Uncharacterized protein</fullName>
    </submittedName>
</protein>
<dbReference type="OrthoDB" id="3926908at2759"/>
<evidence type="ECO:0000313" key="4">
    <source>
        <dbReference type="Proteomes" id="UP000799291"/>
    </source>
</evidence>
<evidence type="ECO:0000313" key="3">
    <source>
        <dbReference type="EMBL" id="KAF2680300.1"/>
    </source>
</evidence>
<gene>
    <name evidence="3" type="ORF">K458DRAFT_312092</name>
</gene>
<evidence type="ECO:0000256" key="1">
    <source>
        <dbReference type="SAM" id="Coils"/>
    </source>
</evidence>
<sequence length="197" mass="21588">MAEEDTPMTNAPLTPGDDADAEGSVDPEPTSPVIDYSPAIVPYNEAFENDLMNAILYASSTTQTAPRTPSTTTPMINPTTLPVPLSSPDRTHRSPIPGVLLTHGNGYHTGGPGPTPDTVTEFARNFIEEHGIEDAGQLERVVEQLIKEKMEIVKERMREREEAVNRNRAVERELEELKMQRAAELSVAEKIRGGGKK</sequence>
<evidence type="ECO:0000256" key="2">
    <source>
        <dbReference type="SAM" id="MobiDB-lite"/>
    </source>
</evidence>
<feature type="region of interest" description="Disordered" evidence="2">
    <location>
        <begin position="62"/>
        <end position="90"/>
    </location>
</feature>
<feature type="compositionally biased region" description="Low complexity" evidence="2">
    <location>
        <begin position="62"/>
        <end position="74"/>
    </location>
</feature>
<keyword evidence="4" id="KW-1185">Reference proteome</keyword>
<feature type="coiled-coil region" evidence="1">
    <location>
        <begin position="135"/>
        <end position="187"/>
    </location>
</feature>
<dbReference type="Proteomes" id="UP000799291">
    <property type="component" value="Unassembled WGS sequence"/>
</dbReference>